<comment type="caution">
    <text evidence="1">The sequence shown here is derived from an EMBL/GenBank/DDBJ whole genome shotgun (WGS) entry which is preliminary data.</text>
</comment>
<reference evidence="1 2" key="1">
    <citation type="submission" date="2020-08" db="EMBL/GenBank/DDBJ databases">
        <title>Genomic Encyclopedia of Type Strains, Phase III (KMG-III): the genomes of soil and plant-associated and newly described type strains.</title>
        <authorList>
            <person name="Whitman W."/>
        </authorList>
    </citation>
    <scope>NUCLEOTIDE SEQUENCE [LARGE SCALE GENOMIC DNA]</scope>
    <source>
        <strain evidence="1 2">CECT 8577</strain>
    </source>
</reference>
<sequence length="46" mass="4794">MVCMRLGISAPAARDADVVVVLPTRKRPAELVVVPVDVVGASHRAA</sequence>
<dbReference type="AlphaFoldDB" id="A0A839S2K2"/>
<organism evidence="1 2">
    <name type="scientific">Prauserella isguenensis</name>
    <dbReference type="NCBI Taxonomy" id="1470180"/>
    <lineage>
        <taxon>Bacteria</taxon>
        <taxon>Bacillati</taxon>
        <taxon>Actinomycetota</taxon>
        <taxon>Actinomycetes</taxon>
        <taxon>Pseudonocardiales</taxon>
        <taxon>Pseudonocardiaceae</taxon>
        <taxon>Prauserella</taxon>
    </lineage>
</organism>
<accession>A0A839S2K2</accession>
<keyword evidence="2" id="KW-1185">Reference proteome</keyword>
<evidence type="ECO:0000313" key="2">
    <source>
        <dbReference type="Proteomes" id="UP000550714"/>
    </source>
</evidence>
<proteinExistence type="predicted"/>
<protein>
    <submittedName>
        <fullName evidence="1">Uncharacterized protein</fullName>
    </submittedName>
</protein>
<dbReference type="Proteomes" id="UP000550714">
    <property type="component" value="Unassembled WGS sequence"/>
</dbReference>
<evidence type="ECO:0000313" key="1">
    <source>
        <dbReference type="EMBL" id="MBB3051905.1"/>
    </source>
</evidence>
<dbReference type="EMBL" id="JACHWU010000003">
    <property type="protein sequence ID" value="MBB3051905.1"/>
    <property type="molecule type" value="Genomic_DNA"/>
</dbReference>
<gene>
    <name evidence="1" type="ORF">FHS23_002934</name>
</gene>
<name>A0A839S2K2_9PSEU</name>